<proteinExistence type="predicted"/>
<evidence type="ECO:0000313" key="11">
    <source>
        <dbReference type="EMBL" id="EPY25579.1"/>
    </source>
</evidence>
<dbReference type="Proteomes" id="UP000015354">
    <property type="component" value="Unassembled WGS sequence"/>
</dbReference>
<dbReference type="Pfam" id="PF18101">
    <property type="entry name" value="Pan3_CK"/>
    <property type="match status" value="1"/>
</dbReference>
<dbReference type="EMBL" id="ATMH01008010">
    <property type="protein sequence ID" value="EPY22949.1"/>
    <property type="molecule type" value="Genomic_DNA"/>
</dbReference>
<dbReference type="EMBL" id="ATMH01006664">
    <property type="protein sequence ID" value="EPY25579.1"/>
    <property type="molecule type" value="Genomic_DNA"/>
</dbReference>
<keyword evidence="3" id="KW-0507">mRNA processing</keyword>
<reference evidence="11 12" key="1">
    <citation type="journal article" date="2013" name="PLoS ONE">
        <title>Predicting the Proteins of Angomonas deanei, Strigomonas culicis and Their Respective Endosymbionts Reveals New Aspects of the Trypanosomatidae Family.</title>
        <authorList>
            <person name="Motta M.C."/>
            <person name="Martins A.C."/>
            <person name="de Souza S.S."/>
            <person name="Catta-Preta C.M."/>
            <person name="Silva R."/>
            <person name="Klein C.C."/>
            <person name="de Almeida L.G."/>
            <person name="de Lima Cunha O."/>
            <person name="Ciapina L.P."/>
            <person name="Brocchi M."/>
            <person name="Colabardini A.C."/>
            <person name="de Araujo Lima B."/>
            <person name="Machado C.R."/>
            <person name="de Almeida Soares C.M."/>
            <person name="Probst C.M."/>
            <person name="de Menezes C.B."/>
            <person name="Thompson C.E."/>
            <person name="Bartholomeu D.C."/>
            <person name="Gradia D.F."/>
            <person name="Pavoni D.P."/>
            <person name="Grisard E.C."/>
            <person name="Fantinatti-Garboggini F."/>
            <person name="Marchini F.K."/>
            <person name="Rodrigues-Luiz G.F."/>
            <person name="Wagner G."/>
            <person name="Goldman G.H."/>
            <person name="Fietto J.L."/>
            <person name="Elias M.C."/>
            <person name="Goldman M.H."/>
            <person name="Sagot M.F."/>
            <person name="Pereira M."/>
            <person name="Stoco P.H."/>
            <person name="de Mendonca-Neto R.P."/>
            <person name="Teixeira S.M."/>
            <person name="Maciel T.E."/>
            <person name="de Oliveira Mendes T.A."/>
            <person name="Urmenyi T.P."/>
            <person name="de Souza W."/>
            <person name="Schenkman S."/>
            <person name="de Vasconcelos A.T."/>
        </authorList>
    </citation>
    <scope>NUCLEOTIDE SEQUENCE [LARGE SCALE GENOMIC DNA]</scope>
</reference>
<name>S9UA20_9TRYP</name>
<keyword evidence="6" id="KW-0175">Coiled coil</keyword>
<dbReference type="AlphaFoldDB" id="S9UA20"/>
<evidence type="ECO:0000259" key="8">
    <source>
        <dbReference type="Pfam" id="PF18101"/>
    </source>
</evidence>
<comment type="caution">
    <text evidence="11">The sequence shown here is derived from an EMBL/GenBank/DDBJ whole genome shotgun (WGS) entry which is preliminary data.</text>
</comment>
<evidence type="ECO:0000313" key="10">
    <source>
        <dbReference type="EMBL" id="EPY24796.1"/>
    </source>
</evidence>
<dbReference type="Gene3D" id="1.10.287.3700">
    <property type="match status" value="1"/>
</dbReference>
<feature type="domain" description="Pan3 C-terminal knob" evidence="8">
    <location>
        <begin position="347"/>
        <end position="480"/>
    </location>
</feature>
<evidence type="ECO:0000256" key="4">
    <source>
        <dbReference type="ARBA" id="ARBA00022741"/>
    </source>
</evidence>
<dbReference type="PANTHER" id="PTHR12272">
    <property type="entry name" value="DEADENYLATION COMPLEX SUBUNIT PAN3"/>
    <property type="match status" value="1"/>
</dbReference>
<dbReference type="PANTHER" id="PTHR12272:SF11">
    <property type="entry name" value="PAN2-PAN3 DEADENYLATION COMPLEX SUBUNIT PAN3"/>
    <property type="match status" value="1"/>
</dbReference>
<evidence type="ECO:0000256" key="3">
    <source>
        <dbReference type="ARBA" id="ARBA00022664"/>
    </source>
</evidence>
<dbReference type="GO" id="GO:0005524">
    <property type="term" value="F:ATP binding"/>
    <property type="evidence" value="ECO:0007669"/>
    <property type="project" value="UniProtKB-KW"/>
</dbReference>
<evidence type="ECO:0000256" key="5">
    <source>
        <dbReference type="ARBA" id="ARBA00022840"/>
    </source>
</evidence>
<dbReference type="InterPro" id="IPR030844">
    <property type="entry name" value="PAN3"/>
</dbReference>
<dbReference type="InterPro" id="IPR041332">
    <property type="entry name" value="Pan3_CK"/>
</dbReference>
<evidence type="ECO:0000256" key="2">
    <source>
        <dbReference type="ARBA" id="ARBA00022490"/>
    </source>
</evidence>
<evidence type="ECO:0000313" key="12">
    <source>
        <dbReference type="Proteomes" id="UP000015354"/>
    </source>
</evidence>
<protein>
    <submittedName>
        <fullName evidence="11">PAB-dependent poly(A)-specific ribonuclease subunit 3</fullName>
    </submittedName>
</protein>
<evidence type="ECO:0000256" key="7">
    <source>
        <dbReference type="SAM" id="MobiDB-lite"/>
    </source>
</evidence>
<dbReference type="GO" id="GO:0031251">
    <property type="term" value="C:PAN complex"/>
    <property type="evidence" value="ECO:0007669"/>
    <property type="project" value="InterPro"/>
</dbReference>
<dbReference type="FunFam" id="1.10.287.3700:FF:000003">
    <property type="entry name" value="Pab1p-dependent poly(A) ribonuclease subunit, putative"/>
    <property type="match status" value="1"/>
</dbReference>
<dbReference type="InterPro" id="IPR011009">
    <property type="entry name" value="Kinase-like_dom_sf"/>
</dbReference>
<organism evidence="11 12">
    <name type="scientific">Strigomonas culicis</name>
    <dbReference type="NCBI Taxonomy" id="28005"/>
    <lineage>
        <taxon>Eukaryota</taxon>
        <taxon>Discoba</taxon>
        <taxon>Euglenozoa</taxon>
        <taxon>Kinetoplastea</taxon>
        <taxon>Metakinetoplastina</taxon>
        <taxon>Trypanosomatida</taxon>
        <taxon>Trypanosomatidae</taxon>
        <taxon>Strigomonadinae</taxon>
        <taxon>Strigomonas</taxon>
    </lineage>
</organism>
<dbReference type="SUPFAM" id="SSF56112">
    <property type="entry name" value="Protein kinase-like (PK-like)"/>
    <property type="match status" value="1"/>
</dbReference>
<keyword evidence="5" id="KW-0067">ATP-binding</keyword>
<dbReference type="Gene3D" id="1.20.5.5160">
    <property type="match status" value="1"/>
</dbReference>
<accession>S9UA20</accession>
<evidence type="ECO:0000313" key="9">
    <source>
        <dbReference type="EMBL" id="EPY22949.1"/>
    </source>
</evidence>
<reference evidence="11" key="2">
    <citation type="submission" date="2013-03" db="EMBL/GenBank/DDBJ databases">
        <authorList>
            <person name="Motta M.C.M."/>
            <person name="Martins A.C.A."/>
            <person name="Preta C.M.C.C."/>
            <person name="Silva R."/>
            <person name="de Souza S.S."/>
            <person name="Klein C.C."/>
            <person name="de Almeida L.G.P."/>
            <person name="Cunha O.L."/>
            <person name="Colabardini A.C."/>
            <person name="Lima B.A."/>
            <person name="Machado C.R."/>
            <person name="Soares C.M.A."/>
            <person name="de Menezes C.B.A."/>
            <person name="Bartolomeu D.C."/>
            <person name="Grisard E.C."/>
            <person name="Fantinatti-Garboggini F."/>
            <person name="Rodrigues-Luiz G.F."/>
            <person name="Wagner G."/>
            <person name="Goldman G.H."/>
            <person name="Fietto J.L.R."/>
            <person name="Ciapina L.P."/>
            <person name="Brocchi M."/>
            <person name="Elias M.C."/>
            <person name="Goldman M.H.S."/>
            <person name="Sagot M.-F."/>
            <person name="Pereira M."/>
            <person name="Stoco P.H."/>
            <person name="Teixeira S.M.R."/>
            <person name="de Mendonca-Neto R.P."/>
            <person name="Maciel T.E.F."/>
            <person name="Mendes T.A.O."/>
            <person name="Urmenyi T.P."/>
            <person name="Teixeira M.M.G."/>
            <person name="de Camargo E.F.P."/>
            <person name="de Sousa W."/>
            <person name="Schenkman S."/>
            <person name="de Vasconcelos A.T.R."/>
        </authorList>
    </citation>
    <scope>NUCLEOTIDE SEQUENCE</scope>
</reference>
<keyword evidence="12" id="KW-1185">Reference proteome</keyword>
<dbReference type="GO" id="GO:0000289">
    <property type="term" value="P:nuclear-transcribed mRNA poly(A) tail shortening"/>
    <property type="evidence" value="ECO:0007669"/>
    <property type="project" value="InterPro"/>
</dbReference>
<comment type="subcellular location">
    <subcellularLocation>
        <location evidence="1">Cytoplasm</location>
    </subcellularLocation>
</comment>
<dbReference type="GO" id="GO:0008143">
    <property type="term" value="F:poly(A) binding"/>
    <property type="evidence" value="ECO:0007669"/>
    <property type="project" value="TreeGrafter"/>
</dbReference>
<dbReference type="GO" id="GO:0006397">
    <property type="term" value="P:mRNA processing"/>
    <property type="evidence" value="ECO:0007669"/>
    <property type="project" value="UniProtKB-KW"/>
</dbReference>
<evidence type="ECO:0000256" key="1">
    <source>
        <dbReference type="ARBA" id="ARBA00004496"/>
    </source>
</evidence>
<dbReference type="GO" id="GO:0000932">
    <property type="term" value="C:P-body"/>
    <property type="evidence" value="ECO:0007669"/>
    <property type="project" value="TreeGrafter"/>
</dbReference>
<sequence length="497" mass="55522">MLGGGRNNALSSPGAAQGNYSSGSRRHMNPATAGVVPASPQLVSPGSFTSPHSLYQHSVDFRTGGSVSMSNDTFPAAPYTTTGNLFMSPEVRYTLGFPTGARNSRPVTNVSSSKFSGYTTIYNVENEVKPSQLFSKLRSQCYHSIARYSGKDIFLRRIVNVHISPEECKVVHDTYHHYRHPNLVTLSDITPTDEFVMGSSDVIMAYRYVVGAKSLQEAFFSPDTGATEGLLWSFTCQLVSLLRSFHEIMVPVRGLHWTKLLYLETTGRFYFTGIGLVDLLDPKPQQPITALMKLDIQALGLILYQLATRNVNVKVENFNSKQPLPGFSPSFWELIKTCLEGNADSSQLCRALGERMSMEVGHQEGHSEYLLCQCQKEMHNGRIMRLLIKLNFVLESINDVDYTTDSQRYALRLFSQFLFNQVDESNRVHTDWGHVYHCLNKLDSGSSEMVQLLGGDGGTTVLVVSYADLRQSLETMFERLQQISHASVEVDAQNFMQ</sequence>
<dbReference type="OrthoDB" id="204958at2759"/>
<keyword evidence="4" id="KW-0547">Nucleotide-binding</keyword>
<gene>
    <name evidence="11" type="ORF">STCU_06664</name>
    <name evidence="10" type="ORF">STCU_07000</name>
    <name evidence="9" type="ORF">STCU_08010</name>
</gene>
<feature type="region of interest" description="Disordered" evidence="7">
    <location>
        <begin position="1"/>
        <end position="38"/>
    </location>
</feature>
<dbReference type="Gene3D" id="1.10.510.10">
    <property type="entry name" value="Transferase(Phosphotransferase) domain 1"/>
    <property type="match status" value="1"/>
</dbReference>
<dbReference type="EMBL" id="ATMH01007000">
    <property type="protein sequence ID" value="EPY24796.1"/>
    <property type="molecule type" value="Genomic_DNA"/>
</dbReference>
<evidence type="ECO:0000256" key="6">
    <source>
        <dbReference type="ARBA" id="ARBA00023054"/>
    </source>
</evidence>
<keyword evidence="2" id="KW-0963">Cytoplasm</keyword>